<dbReference type="InterPro" id="IPR000719">
    <property type="entry name" value="Prot_kinase_dom"/>
</dbReference>
<evidence type="ECO:0000256" key="6">
    <source>
        <dbReference type="ARBA" id="ARBA00022840"/>
    </source>
</evidence>
<gene>
    <name evidence="11" type="ORF">SAMN04489727_4043</name>
</gene>
<name>A0A1H4T698_9PSEU</name>
<dbReference type="PROSITE" id="PS00107">
    <property type="entry name" value="PROTEIN_KINASE_ATP"/>
    <property type="match status" value="1"/>
</dbReference>
<feature type="region of interest" description="Disordered" evidence="8">
    <location>
        <begin position="334"/>
        <end position="362"/>
    </location>
</feature>
<evidence type="ECO:0000256" key="5">
    <source>
        <dbReference type="ARBA" id="ARBA00022777"/>
    </source>
</evidence>
<dbReference type="RefSeq" id="WP_091309617.1">
    <property type="nucleotide sequence ID" value="NZ_FNSO01000004.1"/>
</dbReference>
<keyword evidence="5 11" id="KW-0418">Kinase</keyword>
<dbReference type="PROSITE" id="PS50011">
    <property type="entry name" value="PROTEIN_KINASE_DOM"/>
    <property type="match status" value="1"/>
</dbReference>
<dbReference type="PANTHER" id="PTHR43289">
    <property type="entry name" value="MITOGEN-ACTIVATED PROTEIN KINASE KINASE KINASE 20-RELATED"/>
    <property type="match status" value="1"/>
</dbReference>
<dbReference type="Pfam" id="PF00069">
    <property type="entry name" value="Pkinase"/>
    <property type="match status" value="1"/>
</dbReference>
<keyword evidence="12" id="KW-1185">Reference proteome</keyword>
<dbReference type="GO" id="GO:0004674">
    <property type="term" value="F:protein serine/threonine kinase activity"/>
    <property type="evidence" value="ECO:0007669"/>
    <property type="project" value="UniProtKB-KW"/>
</dbReference>
<dbReference type="CDD" id="cd14014">
    <property type="entry name" value="STKc_PknB_like"/>
    <property type="match status" value="1"/>
</dbReference>
<feature type="binding site" evidence="7">
    <location>
        <position position="41"/>
    </location>
    <ligand>
        <name>ATP</name>
        <dbReference type="ChEBI" id="CHEBI:30616"/>
    </ligand>
</feature>
<dbReference type="Proteomes" id="UP000199622">
    <property type="component" value="Unassembled WGS sequence"/>
</dbReference>
<dbReference type="PANTHER" id="PTHR43289:SF6">
    <property type="entry name" value="SERINE_THREONINE-PROTEIN KINASE NEKL-3"/>
    <property type="match status" value="1"/>
</dbReference>
<keyword evidence="4 7" id="KW-0547">Nucleotide-binding</keyword>
<dbReference type="PROSITE" id="PS00109">
    <property type="entry name" value="PROTEIN_KINASE_TYR"/>
    <property type="match status" value="1"/>
</dbReference>
<evidence type="ECO:0000313" key="11">
    <source>
        <dbReference type="EMBL" id="SEC51798.1"/>
    </source>
</evidence>
<dbReference type="InterPro" id="IPR012291">
    <property type="entry name" value="CBM2_carb-bd_dom_sf"/>
</dbReference>
<feature type="domain" description="CBM2" evidence="10">
    <location>
        <begin position="360"/>
        <end position="465"/>
    </location>
</feature>
<evidence type="ECO:0000256" key="2">
    <source>
        <dbReference type="ARBA" id="ARBA00022527"/>
    </source>
</evidence>
<dbReference type="SUPFAM" id="SSF49384">
    <property type="entry name" value="Carbohydrate-binding domain"/>
    <property type="match status" value="1"/>
</dbReference>
<dbReference type="AlphaFoldDB" id="A0A1H4T698"/>
<organism evidence="11 12">
    <name type="scientific">Amycolatopsis tolypomycina</name>
    <dbReference type="NCBI Taxonomy" id="208445"/>
    <lineage>
        <taxon>Bacteria</taxon>
        <taxon>Bacillati</taxon>
        <taxon>Actinomycetota</taxon>
        <taxon>Actinomycetes</taxon>
        <taxon>Pseudonocardiales</taxon>
        <taxon>Pseudonocardiaceae</taxon>
        <taxon>Amycolatopsis</taxon>
    </lineage>
</organism>
<dbReference type="GO" id="GO:0005524">
    <property type="term" value="F:ATP binding"/>
    <property type="evidence" value="ECO:0007669"/>
    <property type="project" value="UniProtKB-UniRule"/>
</dbReference>
<sequence length="465" mass="49061">MAFEEQLVNGRYRLLGHLGRGAMSLVWRARDERLDRVVAVKQFLHEPGAGAEVCERAIREARLASRLRHPHAVAVYDVFEDAGSMYLVMEYVPARSLTELLVERGPLPRCDVVRLGRQLGAALAAAHGDWLLHRDVTPNNVLVSDDGTARITDFGVSRALGEHPAADEGVVVGTLPYLAPEVARGGEAGLPSDVYSLGATLYTALEGTPPFGTSDDPITLLRRITENQLTPPVHDGPLTAVLMRMLERDPAARPTMQEAVDLLAAVGRPAPPGPPRRSRLRRAAVTGAAACLTSISVAAGLTLADRPATTAAAPVEHPPTTVTADRTVRSTTTAAVPVPAHPSDGPARHPTAAEPSEPAEPLVAGGCTARYEVTNSWPGGAQAQVTVHNDRPTRLTGWTVTWVLPGGAGIRDLWNGTLTQRGSAVTVTDAGWNALVEPAGSATFGLNQELTAGAPAVPVLSCRTS</sequence>
<dbReference type="Pfam" id="PF00553">
    <property type="entry name" value="CBM_2"/>
    <property type="match status" value="1"/>
</dbReference>
<dbReference type="EMBL" id="FNSO01000004">
    <property type="protein sequence ID" value="SEC51798.1"/>
    <property type="molecule type" value="Genomic_DNA"/>
</dbReference>
<dbReference type="SMART" id="SM00637">
    <property type="entry name" value="CBD_II"/>
    <property type="match status" value="1"/>
</dbReference>
<evidence type="ECO:0000259" key="10">
    <source>
        <dbReference type="PROSITE" id="PS51173"/>
    </source>
</evidence>
<dbReference type="InterPro" id="IPR008965">
    <property type="entry name" value="CBM2/CBM3_carb-bd_dom_sf"/>
</dbReference>
<reference evidence="12" key="1">
    <citation type="submission" date="2016-10" db="EMBL/GenBank/DDBJ databases">
        <authorList>
            <person name="Varghese N."/>
            <person name="Submissions S."/>
        </authorList>
    </citation>
    <scope>NUCLEOTIDE SEQUENCE [LARGE SCALE GENOMIC DNA]</scope>
    <source>
        <strain evidence="12">DSM 44544</strain>
    </source>
</reference>
<feature type="domain" description="Protein kinase" evidence="9">
    <location>
        <begin position="12"/>
        <end position="266"/>
    </location>
</feature>
<dbReference type="InterPro" id="IPR008266">
    <property type="entry name" value="Tyr_kinase_AS"/>
</dbReference>
<dbReference type="InterPro" id="IPR011009">
    <property type="entry name" value="Kinase-like_dom_sf"/>
</dbReference>
<keyword evidence="2 11" id="KW-0723">Serine/threonine-protein kinase</keyword>
<evidence type="ECO:0000259" key="9">
    <source>
        <dbReference type="PROSITE" id="PS50011"/>
    </source>
</evidence>
<evidence type="ECO:0000256" key="3">
    <source>
        <dbReference type="ARBA" id="ARBA00022679"/>
    </source>
</evidence>
<dbReference type="InterPro" id="IPR017441">
    <property type="entry name" value="Protein_kinase_ATP_BS"/>
</dbReference>
<dbReference type="Gene3D" id="3.30.200.20">
    <property type="entry name" value="Phosphorylase Kinase, domain 1"/>
    <property type="match status" value="1"/>
</dbReference>
<evidence type="ECO:0000256" key="4">
    <source>
        <dbReference type="ARBA" id="ARBA00022741"/>
    </source>
</evidence>
<protein>
    <recommendedName>
        <fullName evidence="1">non-specific serine/threonine protein kinase</fullName>
        <ecNumber evidence="1">2.7.11.1</ecNumber>
    </recommendedName>
</protein>
<dbReference type="Gene3D" id="2.60.40.290">
    <property type="match status" value="1"/>
</dbReference>
<feature type="compositionally biased region" description="Low complexity" evidence="8">
    <location>
        <begin position="352"/>
        <end position="361"/>
    </location>
</feature>
<evidence type="ECO:0000256" key="8">
    <source>
        <dbReference type="SAM" id="MobiDB-lite"/>
    </source>
</evidence>
<dbReference type="STRING" id="208445.SAMN04489727_4043"/>
<evidence type="ECO:0000313" key="12">
    <source>
        <dbReference type="Proteomes" id="UP000199622"/>
    </source>
</evidence>
<dbReference type="OrthoDB" id="9762169at2"/>
<accession>A0A1H4T698</accession>
<keyword evidence="3" id="KW-0808">Transferase</keyword>
<dbReference type="Gene3D" id="1.10.510.10">
    <property type="entry name" value="Transferase(Phosphotransferase) domain 1"/>
    <property type="match status" value="1"/>
</dbReference>
<dbReference type="PROSITE" id="PS51173">
    <property type="entry name" value="CBM2"/>
    <property type="match status" value="1"/>
</dbReference>
<proteinExistence type="predicted"/>
<dbReference type="GO" id="GO:0005975">
    <property type="term" value="P:carbohydrate metabolic process"/>
    <property type="evidence" value="ECO:0007669"/>
    <property type="project" value="InterPro"/>
</dbReference>
<dbReference type="SUPFAM" id="SSF56112">
    <property type="entry name" value="Protein kinase-like (PK-like)"/>
    <property type="match status" value="1"/>
</dbReference>
<dbReference type="EC" id="2.7.11.1" evidence="1"/>
<evidence type="ECO:0000256" key="7">
    <source>
        <dbReference type="PROSITE-ProRule" id="PRU10141"/>
    </source>
</evidence>
<evidence type="ECO:0000256" key="1">
    <source>
        <dbReference type="ARBA" id="ARBA00012513"/>
    </source>
</evidence>
<keyword evidence="6 7" id="KW-0067">ATP-binding</keyword>
<dbReference type="GO" id="GO:0004553">
    <property type="term" value="F:hydrolase activity, hydrolyzing O-glycosyl compounds"/>
    <property type="evidence" value="ECO:0007669"/>
    <property type="project" value="InterPro"/>
</dbReference>
<dbReference type="GO" id="GO:0030247">
    <property type="term" value="F:polysaccharide binding"/>
    <property type="evidence" value="ECO:0007669"/>
    <property type="project" value="UniProtKB-UniRule"/>
</dbReference>
<dbReference type="InterPro" id="IPR001919">
    <property type="entry name" value="CBD2"/>
</dbReference>